<dbReference type="VEuPathDB" id="FungiDB:I7I52_03992"/>
<reference evidence="1 2" key="1">
    <citation type="submission" date="2021-01" db="EMBL/GenBank/DDBJ databases">
        <title>Chromosome-level genome assembly of a human fungal pathogen reveals clustering of transcriptionally co-regulated genes.</title>
        <authorList>
            <person name="Voorhies M."/>
            <person name="Cohen S."/>
            <person name="Shea T.P."/>
            <person name="Petrus S."/>
            <person name="Munoz J.F."/>
            <person name="Poplawski S."/>
            <person name="Goldman W.E."/>
            <person name="Michael T."/>
            <person name="Cuomo C.A."/>
            <person name="Sil A."/>
            <person name="Beyhan S."/>
        </authorList>
    </citation>
    <scope>NUCLEOTIDE SEQUENCE [LARGE SCALE GENOMIC DNA]</scope>
    <source>
        <strain evidence="1 2">G184AR</strain>
    </source>
</reference>
<comment type="caution">
    <text evidence="1">The sequence shown here is derived from an EMBL/GenBank/DDBJ whole genome shotgun (WGS) entry which is preliminary data.</text>
</comment>
<organism evidence="1 2">
    <name type="scientific">Ajellomyces capsulatus</name>
    <name type="common">Darling's disease fungus</name>
    <name type="synonym">Histoplasma capsulatum</name>
    <dbReference type="NCBI Taxonomy" id="5037"/>
    <lineage>
        <taxon>Eukaryota</taxon>
        <taxon>Fungi</taxon>
        <taxon>Dikarya</taxon>
        <taxon>Ascomycota</taxon>
        <taxon>Pezizomycotina</taxon>
        <taxon>Eurotiomycetes</taxon>
        <taxon>Eurotiomycetidae</taxon>
        <taxon>Onygenales</taxon>
        <taxon>Ajellomycetaceae</taxon>
        <taxon>Histoplasma</taxon>
    </lineage>
</organism>
<sequence length="81" mass="9123">MSSAGTEDLASSTMWMRTSGVLKYSIETVLRQRGGFSTANALRHWSDSHLHFLSRSNKLNFSLGLNEVFIFIVMVAEDGRR</sequence>
<name>A0A8H8D7Y9_AJECA</name>
<gene>
    <name evidence="1" type="ORF">I7I52_03992</name>
</gene>
<dbReference type="AlphaFoldDB" id="A0A8H8D7Y9"/>
<accession>A0A8H8D7Y9</accession>
<dbReference type="EMBL" id="JAEVHI010000001">
    <property type="protein sequence ID" value="KAG5305360.1"/>
    <property type="molecule type" value="Genomic_DNA"/>
</dbReference>
<dbReference type="Proteomes" id="UP000670092">
    <property type="component" value="Unassembled WGS sequence"/>
</dbReference>
<evidence type="ECO:0000313" key="2">
    <source>
        <dbReference type="Proteomes" id="UP000670092"/>
    </source>
</evidence>
<evidence type="ECO:0000313" key="1">
    <source>
        <dbReference type="EMBL" id="KAG5305360.1"/>
    </source>
</evidence>
<protein>
    <submittedName>
        <fullName evidence="1">Uncharacterized protein</fullName>
    </submittedName>
</protein>
<proteinExistence type="predicted"/>